<dbReference type="AlphaFoldDB" id="A0A4S4KPA3"/>
<evidence type="ECO:0000313" key="8">
    <source>
        <dbReference type="Proteomes" id="UP000309038"/>
    </source>
</evidence>
<feature type="transmembrane region" description="Helical" evidence="5">
    <location>
        <begin position="457"/>
        <end position="483"/>
    </location>
</feature>
<feature type="region of interest" description="Disordered" evidence="4">
    <location>
        <begin position="1112"/>
        <end position="1154"/>
    </location>
</feature>
<feature type="domain" description="CBM1" evidence="6">
    <location>
        <begin position="1153"/>
        <end position="1190"/>
    </location>
</feature>
<dbReference type="InterPro" id="IPR041524">
    <property type="entry name" value="GH131_N"/>
</dbReference>
<dbReference type="Pfam" id="PF02714">
    <property type="entry name" value="RSN1_7TM"/>
    <property type="match status" value="1"/>
</dbReference>
<dbReference type="InterPro" id="IPR003864">
    <property type="entry name" value="CSC1/OSCA1-like_7TM"/>
</dbReference>
<dbReference type="SUPFAM" id="SSF57180">
    <property type="entry name" value="Cellulose-binding domain"/>
    <property type="match status" value="1"/>
</dbReference>
<keyword evidence="8" id="KW-1185">Reference proteome</keyword>
<keyword evidence="1" id="KW-0732">Signal</keyword>
<keyword evidence="5" id="KW-1133">Transmembrane helix</keyword>
<dbReference type="GO" id="GO:0005576">
    <property type="term" value="C:extracellular region"/>
    <property type="evidence" value="ECO:0007669"/>
    <property type="project" value="InterPro"/>
</dbReference>
<dbReference type="SMART" id="SM00236">
    <property type="entry name" value="fCBD"/>
    <property type="match status" value="1"/>
</dbReference>
<evidence type="ECO:0000259" key="6">
    <source>
        <dbReference type="PROSITE" id="PS51164"/>
    </source>
</evidence>
<dbReference type="PROSITE" id="PS51164">
    <property type="entry name" value="CBM1_2"/>
    <property type="match status" value="1"/>
</dbReference>
<dbReference type="GO" id="GO:0016020">
    <property type="term" value="C:membrane"/>
    <property type="evidence" value="ECO:0007669"/>
    <property type="project" value="InterPro"/>
</dbReference>
<feature type="coiled-coil region" evidence="3">
    <location>
        <begin position="102"/>
        <end position="129"/>
    </location>
</feature>
<dbReference type="InterPro" id="IPR027815">
    <property type="entry name" value="CSC1/OSCA1-like_cyt"/>
</dbReference>
<accession>A0A4S4KPA3</accession>
<dbReference type="Pfam" id="PF18271">
    <property type="entry name" value="GH131_N"/>
    <property type="match status" value="1"/>
</dbReference>
<keyword evidence="5" id="KW-0472">Membrane</keyword>
<evidence type="ECO:0000256" key="2">
    <source>
        <dbReference type="ARBA" id="ARBA00022801"/>
    </source>
</evidence>
<gene>
    <name evidence="7" type="ORF">EW026_g2713</name>
</gene>
<keyword evidence="5" id="KW-0812">Transmembrane</keyword>
<feature type="transmembrane region" description="Helical" evidence="5">
    <location>
        <begin position="412"/>
        <end position="436"/>
    </location>
</feature>
<evidence type="ECO:0000256" key="4">
    <source>
        <dbReference type="SAM" id="MobiDB-lite"/>
    </source>
</evidence>
<reference evidence="7 8" key="1">
    <citation type="submission" date="2019-02" db="EMBL/GenBank/DDBJ databases">
        <title>Genome sequencing of the rare red list fungi Phlebia centrifuga.</title>
        <authorList>
            <person name="Buettner E."/>
            <person name="Kellner H."/>
        </authorList>
    </citation>
    <scope>NUCLEOTIDE SEQUENCE [LARGE SCALE GENOMIC DNA]</scope>
    <source>
        <strain evidence="7 8">DSM 108282</strain>
    </source>
</reference>
<sequence length="1190" mass="131106">MVTNIPPSLRSEKDLKEYFEYYLSRPLVKSTMGVTSAAQPGFIDRSLAFVFNKTRLLASRLHKWYGDSGITHSAAPEESHGDNKPNTCEAPLIERVVLVRKMSDLASLLEKREEVLKNLETAHIKLARNALKAVSEALGPKSKTERLRSAANSLTFGQLASTFPTGSLDLERDAGTDDGADEGEDRLHLLVRTLAPYVEDLRSTGHDSHAHSRWPRWLHADKTSFPCTSSTQKARAKPEKTVWEALLSLPRSTLDAYQPLIHLSALFRGKTVPSIDYYTAKLNLLTALITEKRAQSTASYPAMPTAFLTFADPADARRACKYLAVHPNNPVNVCLVTMAPSYEDLDWTRLMKSTFRVEFVKDWVVNMGVWGFTIFWVFPVTSIVGLVSIQNISNFWPGLKNYLDRHEFQSEVLQSLVPTLLVSGLALLVPLILLLIAKKAHTISTLSALHDRIMTRYYKFLIVNVLVFFCVGTAALQSFLVSFKASSGQQLLQTVAVSFPTAAPFYVGWLIFTMALHGGLELALCELVNHPSWKHTDLTSGYLNAVGLPLMLYPSTKQQLTPRKRAVDWLPNHLLVIHILLVFAVLNPLVIPFGFLYFCVEVVVIKNQLLHVYARNYEGNGQAILIRLIRYSSDGLILAQAVFLAYMVVVKVKTNVAVSGVLIILYRFAKSDLLDSPSTGQEEDILDIETIHPPRSRLEMWTWKFTSRVAFSYGTGHKRHHATRRQPNPFGPRSSGDSGVPLHACSSTAGLLAKEPLETAPSISVLANDAIPEEQPEDPTLDSPQAHTPLVVSHPHHPRWDDESDPNTTYDNPFYTQPISDMLWLPRDPFSIIDLDDTIDLRISISSEPGAGKLGAWAEDEFIGTALSLPSFLLLAGARAGTTIWSGSFNAYPTVATFDNWSWSNEVGEYQWYIHGTEPTSHYLALDPSFKNPADTAETNGLRVTIDSTAMWNSQMERTELIPQTTANLGTGNLFYHFSIMTTSTNPPNPAYEHQILFFESHFTELKFGVGPTTTDIQWMVSSNFQWGTPFTPGTWFNFAYDIDFSAQTVGLWASTGSAPLTKVAQNVATSTSTNSEDFHVGVLRLVSGPDTEDWYISGVYIESGPITTSVGNGTGSSVPPSSSSSASTVTPSVPVSSSSVPPATSTSAAPGPLQSEYGQCGGTGYTGPTTCASPFTCTAISAPYYYQCL</sequence>
<evidence type="ECO:0000256" key="3">
    <source>
        <dbReference type="SAM" id="Coils"/>
    </source>
</evidence>
<name>A0A4S4KPA3_9APHY</name>
<dbReference type="GO" id="GO:0016787">
    <property type="term" value="F:hydrolase activity"/>
    <property type="evidence" value="ECO:0007669"/>
    <property type="project" value="UniProtKB-KW"/>
</dbReference>
<feature type="transmembrane region" description="Helical" evidence="5">
    <location>
        <begin position="369"/>
        <end position="392"/>
    </location>
</feature>
<dbReference type="Gene3D" id="2.60.120.1160">
    <property type="match status" value="1"/>
</dbReference>
<dbReference type="EMBL" id="SGPJ01000072">
    <property type="protein sequence ID" value="THG99667.1"/>
    <property type="molecule type" value="Genomic_DNA"/>
</dbReference>
<proteinExistence type="predicted"/>
<evidence type="ECO:0000313" key="7">
    <source>
        <dbReference type="EMBL" id="THG99667.1"/>
    </source>
</evidence>
<feature type="transmembrane region" description="Helical" evidence="5">
    <location>
        <begin position="575"/>
        <end position="600"/>
    </location>
</feature>
<dbReference type="Pfam" id="PF14703">
    <property type="entry name" value="PHM7_cyt"/>
    <property type="match status" value="1"/>
</dbReference>
<dbReference type="Pfam" id="PF00734">
    <property type="entry name" value="CBM_1"/>
    <property type="match status" value="1"/>
</dbReference>
<dbReference type="GO" id="GO:0030248">
    <property type="term" value="F:cellulose binding"/>
    <property type="evidence" value="ECO:0007669"/>
    <property type="project" value="InterPro"/>
</dbReference>
<keyword evidence="2" id="KW-0378">Hydrolase</keyword>
<protein>
    <recommendedName>
        <fullName evidence="6">CBM1 domain-containing protein</fullName>
    </recommendedName>
</protein>
<dbReference type="PANTHER" id="PTHR34612">
    <property type="entry name" value="GH131_N DOMAIN-CONTAINING PROTEIN"/>
    <property type="match status" value="1"/>
</dbReference>
<comment type="caution">
    <text evidence="7">The sequence shown here is derived from an EMBL/GenBank/DDBJ whole genome shotgun (WGS) entry which is preliminary data.</text>
</comment>
<dbReference type="PANTHER" id="PTHR34612:SF6">
    <property type="entry name" value="GLYCOSIDE HYDROLASE 131 CATALYTIC N-TERMINAL DOMAIN-CONTAINING PROTEIN"/>
    <property type="match status" value="1"/>
</dbReference>
<keyword evidence="3" id="KW-0175">Coiled coil</keyword>
<evidence type="ECO:0000256" key="1">
    <source>
        <dbReference type="ARBA" id="ARBA00022729"/>
    </source>
</evidence>
<evidence type="ECO:0000256" key="5">
    <source>
        <dbReference type="SAM" id="Phobius"/>
    </source>
</evidence>
<dbReference type="Proteomes" id="UP000309038">
    <property type="component" value="Unassembled WGS sequence"/>
</dbReference>
<dbReference type="InterPro" id="IPR035971">
    <property type="entry name" value="CBD_sf"/>
</dbReference>
<dbReference type="GO" id="GO:0005975">
    <property type="term" value="P:carbohydrate metabolic process"/>
    <property type="evidence" value="ECO:0007669"/>
    <property type="project" value="InterPro"/>
</dbReference>
<dbReference type="InterPro" id="IPR000254">
    <property type="entry name" value="CBD"/>
</dbReference>
<organism evidence="7 8">
    <name type="scientific">Hermanssonia centrifuga</name>
    <dbReference type="NCBI Taxonomy" id="98765"/>
    <lineage>
        <taxon>Eukaryota</taxon>
        <taxon>Fungi</taxon>
        <taxon>Dikarya</taxon>
        <taxon>Basidiomycota</taxon>
        <taxon>Agaricomycotina</taxon>
        <taxon>Agaricomycetes</taxon>
        <taxon>Polyporales</taxon>
        <taxon>Meruliaceae</taxon>
        <taxon>Hermanssonia</taxon>
    </lineage>
</organism>
<feature type="compositionally biased region" description="Low complexity" evidence="4">
    <location>
        <begin position="1112"/>
        <end position="1153"/>
    </location>
</feature>
<feature type="region of interest" description="Disordered" evidence="4">
    <location>
        <begin position="716"/>
        <end position="741"/>
    </location>
</feature>